<dbReference type="GO" id="GO:0006412">
    <property type="term" value="P:translation"/>
    <property type="evidence" value="ECO:0007669"/>
    <property type="project" value="UniProtKB-UniRule"/>
</dbReference>
<comment type="similarity">
    <text evidence="1 4">Belongs to the universal ribosomal protein uL15 family.</text>
</comment>
<accession>A0A1G2QPB0</accession>
<dbReference type="InterPro" id="IPR005749">
    <property type="entry name" value="Ribosomal_uL15_bac-type"/>
</dbReference>
<dbReference type="Pfam" id="PF00828">
    <property type="entry name" value="Ribosomal_L27A"/>
    <property type="match status" value="1"/>
</dbReference>
<keyword evidence="3 4" id="KW-0687">Ribonucleoprotein</keyword>
<dbReference type="InterPro" id="IPR021131">
    <property type="entry name" value="Ribosomal_uL15/eL18"/>
</dbReference>
<evidence type="ECO:0000313" key="8">
    <source>
        <dbReference type="Proteomes" id="UP000179245"/>
    </source>
</evidence>
<dbReference type="PANTHER" id="PTHR12934">
    <property type="entry name" value="50S RIBOSOMAL PROTEIN L15"/>
    <property type="match status" value="1"/>
</dbReference>
<name>A0A1G2QPB0_9BACT</name>
<evidence type="ECO:0000256" key="2">
    <source>
        <dbReference type="ARBA" id="ARBA00022980"/>
    </source>
</evidence>
<protein>
    <recommendedName>
        <fullName evidence="4">Large ribosomal subunit protein uL15</fullName>
    </recommendedName>
</protein>
<dbReference type="Gene3D" id="3.100.10.10">
    <property type="match status" value="1"/>
</dbReference>
<dbReference type="InterPro" id="IPR036227">
    <property type="entry name" value="Ribosomal_uL15/eL18_sf"/>
</dbReference>
<comment type="subunit">
    <text evidence="4">Part of the 50S ribosomal subunit.</text>
</comment>
<evidence type="ECO:0000259" key="6">
    <source>
        <dbReference type="Pfam" id="PF00828"/>
    </source>
</evidence>
<evidence type="ECO:0000256" key="3">
    <source>
        <dbReference type="ARBA" id="ARBA00023274"/>
    </source>
</evidence>
<feature type="region of interest" description="Disordered" evidence="5">
    <location>
        <begin position="1"/>
        <end position="42"/>
    </location>
</feature>
<keyword evidence="2 4" id="KW-0689">Ribosomal protein</keyword>
<dbReference type="InterPro" id="IPR030878">
    <property type="entry name" value="Ribosomal_uL15"/>
</dbReference>
<evidence type="ECO:0000256" key="1">
    <source>
        <dbReference type="ARBA" id="ARBA00007320"/>
    </source>
</evidence>
<gene>
    <name evidence="4" type="primary">rplO</name>
    <name evidence="7" type="ORF">A2117_00510</name>
</gene>
<dbReference type="GO" id="GO:0019843">
    <property type="term" value="F:rRNA binding"/>
    <property type="evidence" value="ECO:0007669"/>
    <property type="project" value="UniProtKB-UniRule"/>
</dbReference>
<evidence type="ECO:0000256" key="5">
    <source>
        <dbReference type="SAM" id="MobiDB-lite"/>
    </source>
</evidence>
<organism evidence="7 8">
    <name type="scientific">Candidatus Wildermuthbacteria bacterium GWA2_46_15</name>
    <dbReference type="NCBI Taxonomy" id="1802443"/>
    <lineage>
        <taxon>Bacteria</taxon>
        <taxon>Candidatus Wildermuthiibacteriota</taxon>
    </lineage>
</organism>
<keyword evidence="4" id="KW-0699">rRNA-binding</keyword>
<dbReference type="Proteomes" id="UP000179245">
    <property type="component" value="Unassembled WGS sequence"/>
</dbReference>
<dbReference type="NCBIfam" id="TIGR01071">
    <property type="entry name" value="rplO_bact"/>
    <property type="match status" value="1"/>
</dbReference>
<feature type="compositionally biased region" description="Basic residues" evidence="5">
    <location>
        <begin position="33"/>
        <end position="42"/>
    </location>
</feature>
<feature type="compositionally biased region" description="Basic residues" evidence="5">
    <location>
        <begin position="7"/>
        <end position="23"/>
    </location>
</feature>
<sequence length="158" mass="17837">MQLQHLKPNHKQKTAKRIGRGGKKGSTSGRGTKGQKARAGKRMKPLIRGFIKRYPKLRGHRMENWPASLVGVNLDKIERHFQVGETVNPRVLIEKKIIFFPGNQIPLVKILGNGEMTKALVFEDCLFSKSAIEKIEKADGTIKSVKLKAQSEELQREI</sequence>
<evidence type="ECO:0000313" key="7">
    <source>
        <dbReference type="EMBL" id="OHA62326.1"/>
    </source>
</evidence>
<evidence type="ECO:0000256" key="4">
    <source>
        <dbReference type="HAMAP-Rule" id="MF_01341"/>
    </source>
</evidence>
<comment type="function">
    <text evidence="4">Binds to the 23S rRNA.</text>
</comment>
<dbReference type="HAMAP" id="MF_01341">
    <property type="entry name" value="Ribosomal_uL15"/>
    <property type="match status" value="1"/>
</dbReference>
<reference evidence="7 8" key="1">
    <citation type="journal article" date="2016" name="Nat. Commun.">
        <title>Thousands of microbial genomes shed light on interconnected biogeochemical processes in an aquifer system.</title>
        <authorList>
            <person name="Anantharaman K."/>
            <person name="Brown C.T."/>
            <person name="Hug L.A."/>
            <person name="Sharon I."/>
            <person name="Castelle C.J."/>
            <person name="Probst A.J."/>
            <person name="Thomas B.C."/>
            <person name="Singh A."/>
            <person name="Wilkins M.J."/>
            <person name="Karaoz U."/>
            <person name="Brodie E.L."/>
            <person name="Williams K.H."/>
            <person name="Hubbard S.S."/>
            <person name="Banfield J.F."/>
        </authorList>
    </citation>
    <scope>NUCLEOTIDE SEQUENCE [LARGE SCALE GENOMIC DNA]</scope>
</reference>
<comment type="caution">
    <text evidence="7">The sequence shown here is derived from an EMBL/GenBank/DDBJ whole genome shotgun (WGS) entry which is preliminary data.</text>
</comment>
<keyword evidence="4" id="KW-0694">RNA-binding</keyword>
<dbReference type="PANTHER" id="PTHR12934:SF11">
    <property type="entry name" value="LARGE RIBOSOMAL SUBUNIT PROTEIN UL15M"/>
    <property type="match status" value="1"/>
</dbReference>
<dbReference type="STRING" id="1802443.A2117_00510"/>
<dbReference type="GO" id="GO:0003735">
    <property type="term" value="F:structural constituent of ribosome"/>
    <property type="evidence" value="ECO:0007669"/>
    <property type="project" value="InterPro"/>
</dbReference>
<proteinExistence type="inferred from homology"/>
<dbReference type="AlphaFoldDB" id="A0A1G2QPB0"/>
<dbReference type="GO" id="GO:0022625">
    <property type="term" value="C:cytosolic large ribosomal subunit"/>
    <property type="evidence" value="ECO:0007669"/>
    <property type="project" value="TreeGrafter"/>
</dbReference>
<feature type="domain" description="Large ribosomal subunit protein uL15/eL18" evidence="6">
    <location>
        <begin position="72"/>
        <end position="142"/>
    </location>
</feature>
<dbReference type="SUPFAM" id="SSF52080">
    <property type="entry name" value="Ribosomal proteins L15p and L18e"/>
    <property type="match status" value="1"/>
</dbReference>
<dbReference type="EMBL" id="MHTO01000017">
    <property type="protein sequence ID" value="OHA62326.1"/>
    <property type="molecule type" value="Genomic_DNA"/>
</dbReference>